<comment type="function">
    <text evidence="1 13">Transfers the gamma-phosphate of ATP to the 4'-position of a tetraacyldisaccharide 1-phosphate intermediate (termed DS-1-P) to form tetraacyldisaccharide 1,4'-bis-phosphate (lipid IVA).</text>
</comment>
<evidence type="ECO:0000256" key="3">
    <source>
        <dbReference type="ARBA" id="ARBA00012071"/>
    </source>
</evidence>
<evidence type="ECO:0000256" key="1">
    <source>
        <dbReference type="ARBA" id="ARBA00002274"/>
    </source>
</evidence>
<dbReference type="GO" id="GO:0009029">
    <property type="term" value="F:lipid-A 4'-kinase activity"/>
    <property type="evidence" value="ECO:0007669"/>
    <property type="project" value="UniProtKB-UniRule"/>
</dbReference>
<evidence type="ECO:0000256" key="12">
    <source>
        <dbReference type="ARBA" id="ARBA00029757"/>
    </source>
</evidence>
<comment type="pathway">
    <text evidence="2 13">Glycolipid biosynthesis; lipid IV(A) biosynthesis; lipid IV(A) from (3R)-3-hydroxytetradecanoyl-[acyl-carrier-protein] and UDP-N-acetyl-alpha-D-glucosamine: step 6/6.</text>
</comment>
<evidence type="ECO:0000256" key="2">
    <source>
        <dbReference type="ARBA" id="ARBA00004870"/>
    </source>
</evidence>
<comment type="similarity">
    <text evidence="13">Belongs to the LpxK family.</text>
</comment>
<evidence type="ECO:0000256" key="11">
    <source>
        <dbReference type="ARBA" id="ARBA00023098"/>
    </source>
</evidence>
<sequence length="360" mass="41357">MDKSRNILLWIPTALYGMAVGVRNFAFDKGILKSWSSEIPTICIGNLSVGGTGKTPHIELLISLLISDYKVAVLTRGYGRKTKKPIIATIEDDANRIGDEPYQIKRKYPNVMVYVDGDRRRALKKMEAMPPEERPDVVLMDDGFQHRSVTPSYSILLTPYHKPYYKDYLMPYGRLRESRKEAVRAETIILTGTPRTVNINEKRLKIENLQALAYQDVLSSYIKYDSPRCLFEREERSTHEQLRQDSDIQVVSGIADPSAFQRACKASFPKVVDYITYPDHHDFTKEELDIMVNDLESDPSLFILTTEKDGMRFLAHKTWIPESVRGRIWILPISIDMDVDDKINLLRKAKRAIKFNGLPL</sequence>
<keyword evidence="7 13" id="KW-0808">Transferase</keyword>
<evidence type="ECO:0000256" key="4">
    <source>
        <dbReference type="ARBA" id="ARBA00016436"/>
    </source>
</evidence>
<name>A0A4Y8WP34_9PORP</name>
<evidence type="ECO:0000256" key="13">
    <source>
        <dbReference type="HAMAP-Rule" id="MF_00409"/>
    </source>
</evidence>
<evidence type="ECO:0000256" key="10">
    <source>
        <dbReference type="ARBA" id="ARBA00022840"/>
    </source>
</evidence>
<dbReference type="EC" id="2.7.1.130" evidence="3 13"/>
<keyword evidence="8 13" id="KW-0547">Nucleotide-binding</keyword>
<comment type="catalytic activity">
    <reaction evidence="13">
        <text>a lipid A disaccharide + ATP = a lipid IVA + ADP + H(+)</text>
        <dbReference type="Rhea" id="RHEA:67840"/>
        <dbReference type="ChEBI" id="CHEBI:15378"/>
        <dbReference type="ChEBI" id="CHEBI:30616"/>
        <dbReference type="ChEBI" id="CHEBI:176343"/>
        <dbReference type="ChEBI" id="CHEBI:176425"/>
        <dbReference type="ChEBI" id="CHEBI:456216"/>
        <dbReference type="EC" id="2.7.1.130"/>
    </reaction>
</comment>
<dbReference type="InterPro" id="IPR003758">
    <property type="entry name" value="LpxK"/>
</dbReference>
<dbReference type="HAMAP" id="MF_00409">
    <property type="entry name" value="LpxK"/>
    <property type="match status" value="1"/>
</dbReference>
<dbReference type="AlphaFoldDB" id="A0A4Y8WP34"/>
<keyword evidence="9 13" id="KW-0418">Kinase</keyword>
<evidence type="ECO:0000256" key="5">
    <source>
        <dbReference type="ARBA" id="ARBA00022516"/>
    </source>
</evidence>
<dbReference type="InterPro" id="IPR027417">
    <property type="entry name" value="P-loop_NTPase"/>
</dbReference>
<dbReference type="PANTHER" id="PTHR42724">
    <property type="entry name" value="TETRAACYLDISACCHARIDE 4'-KINASE"/>
    <property type="match status" value="1"/>
</dbReference>
<dbReference type="UniPathway" id="UPA00359">
    <property type="reaction ID" value="UER00482"/>
</dbReference>
<reference evidence="14 15" key="1">
    <citation type="submission" date="2019-03" db="EMBL/GenBank/DDBJ databases">
        <title>Porphyromonas levii Isolated from the Uterus of Dairy Cows.</title>
        <authorList>
            <person name="Francis A.M."/>
        </authorList>
    </citation>
    <scope>NUCLEOTIDE SEQUENCE [LARGE SCALE GENOMIC DNA]</scope>
    <source>
        <strain evidence="14 15">AF5678</strain>
    </source>
</reference>
<proteinExistence type="inferred from homology"/>
<dbReference type="SUPFAM" id="SSF52540">
    <property type="entry name" value="P-loop containing nucleoside triphosphate hydrolases"/>
    <property type="match status" value="1"/>
</dbReference>
<gene>
    <name evidence="13 14" type="primary">lpxK</name>
    <name evidence="14" type="ORF">E4P47_05015</name>
</gene>
<keyword evidence="11 13" id="KW-0443">Lipid metabolism</keyword>
<evidence type="ECO:0000256" key="6">
    <source>
        <dbReference type="ARBA" id="ARBA00022556"/>
    </source>
</evidence>
<comment type="caution">
    <text evidence="14">The sequence shown here is derived from an EMBL/GenBank/DDBJ whole genome shotgun (WGS) entry which is preliminary data.</text>
</comment>
<dbReference type="GO" id="GO:0005524">
    <property type="term" value="F:ATP binding"/>
    <property type="evidence" value="ECO:0007669"/>
    <property type="project" value="UniProtKB-UniRule"/>
</dbReference>
<dbReference type="GO" id="GO:0009245">
    <property type="term" value="P:lipid A biosynthetic process"/>
    <property type="evidence" value="ECO:0007669"/>
    <property type="project" value="UniProtKB-UniRule"/>
</dbReference>
<evidence type="ECO:0000256" key="7">
    <source>
        <dbReference type="ARBA" id="ARBA00022679"/>
    </source>
</evidence>
<keyword evidence="5 13" id="KW-0444">Lipid biosynthesis</keyword>
<evidence type="ECO:0000256" key="9">
    <source>
        <dbReference type="ARBA" id="ARBA00022777"/>
    </source>
</evidence>
<keyword evidence="10 13" id="KW-0067">ATP-binding</keyword>
<protein>
    <recommendedName>
        <fullName evidence="4 13">Tetraacyldisaccharide 4'-kinase</fullName>
        <ecNumber evidence="3 13">2.7.1.130</ecNumber>
    </recommendedName>
    <alternativeName>
        <fullName evidence="12 13">Lipid A 4'-kinase</fullName>
    </alternativeName>
</protein>
<dbReference type="STRING" id="1122973.GCA_000379925_00369"/>
<evidence type="ECO:0000256" key="8">
    <source>
        <dbReference type="ARBA" id="ARBA00022741"/>
    </source>
</evidence>
<dbReference type="OrthoDB" id="9766423at2"/>
<dbReference type="EMBL" id="SPNC01000060">
    <property type="protein sequence ID" value="TFH95219.1"/>
    <property type="molecule type" value="Genomic_DNA"/>
</dbReference>
<dbReference type="GO" id="GO:0005886">
    <property type="term" value="C:plasma membrane"/>
    <property type="evidence" value="ECO:0007669"/>
    <property type="project" value="TreeGrafter"/>
</dbReference>
<accession>A0A4Y8WP34</accession>
<keyword evidence="6 13" id="KW-0441">Lipid A biosynthesis</keyword>
<dbReference type="PANTHER" id="PTHR42724:SF1">
    <property type="entry name" value="TETRAACYLDISACCHARIDE 4'-KINASE, MITOCHONDRIAL-RELATED"/>
    <property type="match status" value="1"/>
</dbReference>
<dbReference type="Proteomes" id="UP000297225">
    <property type="component" value="Unassembled WGS sequence"/>
</dbReference>
<dbReference type="GO" id="GO:0009244">
    <property type="term" value="P:lipopolysaccharide core region biosynthetic process"/>
    <property type="evidence" value="ECO:0007669"/>
    <property type="project" value="TreeGrafter"/>
</dbReference>
<evidence type="ECO:0000313" key="14">
    <source>
        <dbReference type="EMBL" id="TFH95219.1"/>
    </source>
</evidence>
<feature type="binding site" evidence="13">
    <location>
        <begin position="48"/>
        <end position="55"/>
    </location>
    <ligand>
        <name>ATP</name>
        <dbReference type="ChEBI" id="CHEBI:30616"/>
    </ligand>
</feature>
<keyword evidence="15" id="KW-1185">Reference proteome</keyword>
<dbReference type="NCBIfam" id="TIGR00682">
    <property type="entry name" value="lpxK"/>
    <property type="match status" value="1"/>
</dbReference>
<evidence type="ECO:0000313" key="15">
    <source>
        <dbReference type="Proteomes" id="UP000297225"/>
    </source>
</evidence>
<organism evidence="14 15">
    <name type="scientific">Porphyromonas levii</name>
    <dbReference type="NCBI Taxonomy" id="28114"/>
    <lineage>
        <taxon>Bacteria</taxon>
        <taxon>Pseudomonadati</taxon>
        <taxon>Bacteroidota</taxon>
        <taxon>Bacteroidia</taxon>
        <taxon>Bacteroidales</taxon>
        <taxon>Porphyromonadaceae</taxon>
        <taxon>Porphyromonas</taxon>
    </lineage>
</organism>
<dbReference type="Pfam" id="PF02606">
    <property type="entry name" value="LpxK"/>
    <property type="match status" value="1"/>
</dbReference>
<dbReference type="RefSeq" id="WP_134849569.1">
    <property type="nucleotide sequence ID" value="NZ_CP197400.1"/>
</dbReference>